<proteinExistence type="predicted"/>
<feature type="compositionally biased region" description="Basic and acidic residues" evidence="1">
    <location>
        <begin position="1"/>
        <end position="17"/>
    </location>
</feature>
<dbReference type="InterPro" id="IPR010734">
    <property type="entry name" value="Copine_C"/>
</dbReference>
<dbReference type="PANTHER" id="PTHR45751">
    <property type="entry name" value="COPINE FAMILY PROTEIN 1"/>
    <property type="match status" value="1"/>
</dbReference>
<protein>
    <submittedName>
        <fullName evidence="3">Copine</fullName>
    </submittedName>
</protein>
<dbReference type="GO" id="GO:0005634">
    <property type="term" value="C:nucleus"/>
    <property type="evidence" value="ECO:0007669"/>
    <property type="project" value="TreeGrafter"/>
</dbReference>
<dbReference type="AlphaFoldDB" id="A0A103SSU4"/>
<reference evidence="3 4" key="1">
    <citation type="journal article" date="2016" name="Sci. Rep.">
        <title>The genome sequence of the outbreeding globe artichoke constructed de novo incorporating a phase-aware low-pass sequencing strategy of F1 progeny.</title>
        <authorList>
            <person name="Scaglione D."/>
            <person name="Reyes-Chin-Wo S."/>
            <person name="Acquadro A."/>
            <person name="Froenicke L."/>
            <person name="Portis E."/>
            <person name="Beitel C."/>
            <person name="Tirone M."/>
            <person name="Mauro R."/>
            <person name="Lo Monaco A."/>
            <person name="Mauromicale G."/>
            <person name="Faccioli P."/>
            <person name="Cattivelli L."/>
            <person name="Rieseberg L."/>
            <person name="Michelmore R."/>
            <person name="Lanteri S."/>
        </authorList>
    </citation>
    <scope>NUCLEOTIDE SEQUENCE [LARGE SCALE GENOMIC DNA]</scope>
    <source>
        <strain evidence="3">2C</strain>
    </source>
</reference>
<feature type="region of interest" description="Disordered" evidence="1">
    <location>
        <begin position="1"/>
        <end position="36"/>
    </location>
</feature>
<organism evidence="3 4">
    <name type="scientific">Cynara cardunculus var. scolymus</name>
    <name type="common">Globe artichoke</name>
    <name type="synonym">Cynara scolymus</name>
    <dbReference type="NCBI Taxonomy" id="59895"/>
    <lineage>
        <taxon>Eukaryota</taxon>
        <taxon>Viridiplantae</taxon>
        <taxon>Streptophyta</taxon>
        <taxon>Embryophyta</taxon>
        <taxon>Tracheophyta</taxon>
        <taxon>Spermatophyta</taxon>
        <taxon>Magnoliopsida</taxon>
        <taxon>eudicotyledons</taxon>
        <taxon>Gunneridae</taxon>
        <taxon>Pentapetalae</taxon>
        <taxon>asterids</taxon>
        <taxon>campanulids</taxon>
        <taxon>Asterales</taxon>
        <taxon>Asteraceae</taxon>
        <taxon>Carduoideae</taxon>
        <taxon>Cardueae</taxon>
        <taxon>Carduinae</taxon>
        <taxon>Cynara</taxon>
    </lineage>
</organism>
<dbReference type="EMBL" id="LEKV01007379">
    <property type="protein sequence ID" value="KVG93866.1"/>
    <property type="molecule type" value="Genomic_DNA"/>
</dbReference>
<evidence type="ECO:0000256" key="1">
    <source>
        <dbReference type="SAM" id="MobiDB-lite"/>
    </source>
</evidence>
<evidence type="ECO:0000259" key="2">
    <source>
        <dbReference type="Pfam" id="PF07002"/>
    </source>
</evidence>
<gene>
    <name evidence="3" type="ORF">Ccrd_026079</name>
</gene>
<dbReference type="STRING" id="59895.A0A103SSU4"/>
<dbReference type="Gramene" id="KVG93866">
    <property type="protein sequence ID" value="KVG93866"/>
    <property type="gene ID" value="Ccrd_026079"/>
</dbReference>
<comment type="caution">
    <text evidence="3">The sequence shown here is derived from an EMBL/GenBank/DDBJ whole genome shotgun (WGS) entry which is preliminary data.</text>
</comment>
<sequence length="248" mass="27304">MEKGDGGSDGGDERPIDEGDSGSDGGDTDDWGEEGGHWCEVSSLEQVTEALARAGLESSNRRGLHHIGDGLNPYEQAITIIGKTLAAFDEDNLIPCYGFGDASTHDQDVFSFYPEERFCNGFVEVLTRYREIVPHLKLAGPTSFAPVIEQAMTIVKHTGTVLIYLGQTFTRIQVFLVQSSIICNDKGHEILVADVVNLPYRTWYGDAAISIVVLHHLSTEHRRKKSIDELVLIKSFTDNISSGFLFVL</sequence>
<keyword evidence="4" id="KW-1185">Reference proteome</keyword>
<accession>A0A103SSU4</accession>
<feature type="compositionally biased region" description="Acidic residues" evidence="1">
    <location>
        <begin position="18"/>
        <end position="33"/>
    </location>
</feature>
<dbReference type="InterPro" id="IPR029063">
    <property type="entry name" value="SAM-dependent_MTases_sf"/>
</dbReference>
<name>A0A103SSU4_CYNCS</name>
<evidence type="ECO:0000313" key="3">
    <source>
        <dbReference type="EMBL" id="KVG93866.1"/>
    </source>
</evidence>
<dbReference type="Proteomes" id="UP000243975">
    <property type="component" value="Unassembled WGS sequence"/>
</dbReference>
<dbReference type="Gene3D" id="3.40.50.150">
    <property type="entry name" value="Vaccinia Virus protein VP39"/>
    <property type="match status" value="1"/>
</dbReference>
<dbReference type="GO" id="GO:0016567">
    <property type="term" value="P:protein ubiquitination"/>
    <property type="evidence" value="ECO:0007669"/>
    <property type="project" value="TreeGrafter"/>
</dbReference>
<dbReference type="Pfam" id="PF07002">
    <property type="entry name" value="Copine"/>
    <property type="match status" value="1"/>
</dbReference>
<evidence type="ECO:0000313" key="4">
    <source>
        <dbReference type="Proteomes" id="UP000243975"/>
    </source>
</evidence>
<dbReference type="PANTHER" id="PTHR45751:SF29">
    <property type="entry name" value="E3 UBIQUITIN-PROTEIN LIGASE RGLG2"/>
    <property type="match status" value="1"/>
</dbReference>
<dbReference type="InterPro" id="IPR052079">
    <property type="entry name" value="E3_ligase/Copine_domain"/>
</dbReference>
<dbReference type="GO" id="GO:0004842">
    <property type="term" value="F:ubiquitin-protein transferase activity"/>
    <property type="evidence" value="ECO:0007669"/>
    <property type="project" value="TreeGrafter"/>
</dbReference>
<feature type="domain" description="Copine C-terminal" evidence="2">
    <location>
        <begin position="64"/>
        <end position="157"/>
    </location>
</feature>